<keyword evidence="1" id="KW-0805">Transcription regulation</keyword>
<dbReference type="SMART" id="SM00342">
    <property type="entry name" value="HTH_ARAC"/>
    <property type="match status" value="1"/>
</dbReference>
<evidence type="ECO:0000256" key="2">
    <source>
        <dbReference type="ARBA" id="ARBA00023125"/>
    </source>
</evidence>
<dbReference type="InterPro" id="IPR050204">
    <property type="entry name" value="AraC_XylS_family_regulators"/>
</dbReference>
<organism evidence="5 6">
    <name type="scientific">Bradyrhizobium denitrificans</name>
    <dbReference type="NCBI Taxonomy" id="2734912"/>
    <lineage>
        <taxon>Bacteria</taxon>
        <taxon>Pseudomonadati</taxon>
        <taxon>Pseudomonadota</taxon>
        <taxon>Alphaproteobacteria</taxon>
        <taxon>Hyphomicrobiales</taxon>
        <taxon>Nitrobacteraceae</taxon>
        <taxon>Bradyrhizobium</taxon>
    </lineage>
</organism>
<comment type="caution">
    <text evidence="5">The sequence shown here is derived from an EMBL/GenBank/DDBJ whole genome shotgun (WGS) entry which is preliminary data.</text>
</comment>
<dbReference type="Pfam" id="PF14525">
    <property type="entry name" value="AraC_binding_2"/>
    <property type="match status" value="1"/>
</dbReference>
<evidence type="ECO:0000256" key="3">
    <source>
        <dbReference type="ARBA" id="ARBA00023163"/>
    </source>
</evidence>
<evidence type="ECO:0000313" key="6">
    <source>
        <dbReference type="Proteomes" id="UP001314635"/>
    </source>
</evidence>
<dbReference type="Gene3D" id="1.10.10.60">
    <property type="entry name" value="Homeodomain-like"/>
    <property type="match status" value="1"/>
</dbReference>
<dbReference type="PANTHER" id="PTHR46796">
    <property type="entry name" value="HTH-TYPE TRANSCRIPTIONAL ACTIVATOR RHAS-RELATED"/>
    <property type="match status" value="1"/>
</dbReference>
<name>A0ABS5GJ75_9BRAD</name>
<dbReference type="EMBL" id="JAFCLK010000064">
    <property type="protein sequence ID" value="MBR1141387.1"/>
    <property type="molecule type" value="Genomic_DNA"/>
</dbReference>
<evidence type="ECO:0000313" key="5">
    <source>
        <dbReference type="EMBL" id="MBR1141387.1"/>
    </source>
</evidence>
<dbReference type="RefSeq" id="WP_012044778.1">
    <property type="nucleotide sequence ID" value="NZ_JABFDP010000036.1"/>
</dbReference>
<sequence length="318" mass="35626">MPVLFTTDGSPGHRRLAQWQDIVCDVYVGLDCTSDLGSAFRGSVTHTALGRAVCSEVASDRQRVHRTSQRIARADADYVLIALGREGIGGVVQDGRDTVIRPGEFAIYDTTRPYELQFDAAFRQTVFKLPRDMLQRRIGATEAVTAISFGADSPLQPLAYDFIIRLCERADHIGTEHAERLSDQAADLVAMTLAERLRTQPLPASSHRAALLYRIKAHVRTHLADPDLSLATAARELGLSARYVNDLFSDEQLSFQRFVLAERLRQCQRDLGMPALAHRHISEIALSWGFNDLSHFGRVFRAQFGLSPREWRRTAVKR</sequence>
<keyword evidence="2" id="KW-0238">DNA-binding</keyword>
<feature type="domain" description="HTH araC/xylS-type" evidence="4">
    <location>
        <begin position="213"/>
        <end position="314"/>
    </location>
</feature>
<reference evidence="6" key="1">
    <citation type="journal article" date="2021" name="ISME J.">
        <title>Evolutionary origin and ecological implication of a unique nif island in free-living Bradyrhizobium lineages.</title>
        <authorList>
            <person name="Tao J."/>
        </authorList>
    </citation>
    <scope>NUCLEOTIDE SEQUENCE [LARGE SCALE GENOMIC DNA]</scope>
    <source>
        <strain evidence="6">SZCCT0094</strain>
    </source>
</reference>
<dbReference type="Pfam" id="PF12833">
    <property type="entry name" value="HTH_18"/>
    <property type="match status" value="1"/>
</dbReference>
<dbReference type="Proteomes" id="UP001314635">
    <property type="component" value="Unassembled WGS sequence"/>
</dbReference>
<dbReference type="InterPro" id="IPR020449">
    <property type="entry name" value="Tscrpt_reg_AraC-type_HTH"/>
</dbReference>
<dbReference type="PRINTS" id="PR00032">
    <property type="entry name" value="HTHARAC"/>
</dbReference>
<keyword evidence="6" id="KW-1185">Reference proteome</keyword>
<protein>
    <submittedName>
        <fullName evidence="5">Helix-turn-helix domain-containing protein</fullName>
    </submittedName>
</protein>
<evidence type="ECO:0000259" key="4">
    <source>
        <dbReference type="PROSITE" id="PS01124"/>
    </source>
</evidence>
<dbReference type="PROSITE" id="PS01124">
    <property type="entry name" value="HTH_ARAC_FAMILY_2"/>
    <property type="match status" value="1"/>
</dbReference>
<evidence type="ECO:0000256" key="1">
    <source>
        <dbReference type="ARBA" id="ARBA00023015"/>
    </source>
</evidence>
<dbReference type="SUPFAM" id="SSF46689">
    <property type="entry name" value="Homeodomain-like"/>
    <property type="match status" value="1"/>
</dbReference>
<dbReference type="PANTHER" id="PTHR46796:SF6">
    <property type="entry name" value="ARAC SUBFAMILY"/>
    <property type="match status" value="1"/>
</dbReference>
<keyword evidence="3" id="KW-0804">Transcription</keyword>
<gene>
    <name evidence="5" type="ORF">JQ619_37145</name>
</gene>
<dbReference type="InterPro" id="IPR035418">
    <property type="entry name" value="AraC-bd_2"/>
</dbReference>
<proteinExistence type="predicted"/>
<dbReference type="InterPro" id="IPR009057">
    <property type="entry name" value="Homeodomain-like_sf"/>
</dbReference>
<dbReference type="InterPro" id="IPR018060">
    <property type="entry name" value="HTH_AraC"/>
</dbReference>
<accession>A0ABS5GJ75</accession>